<name>D0N2U0_PHYIT</name>
<keyword evidence="2" id="KW-1185">Reference proteome</keyword>
<dbReference type="SUPFAM" id="SSF81296">
    <property type="entry name" value="E set domains"/>
    <property type="match status" value="1"/>
</dbReference>
<dbReference type="AlphaFoldDB" id="D0N2U0"/>
<dbReference type="HOGENOM" id="CLU_1443634_0_0_1"/>
<dbReference type="Proteomes" id="UP000006643">
    <property type="component" value="Unassembled WGS sequence"/>
</dbReference>
<dbReference type="InterPro" id="IPR013783">
    <property type="entry name" value="Ig-like_fold"/>
</dbReference>
<proteinExistence type="predicted"/>
<evidence type="ECO:0000313" key="2">
    <source>
        <dbReference type="Proteomes" id="UP000006643"/>
    </source>
</evidence>
<gene>
    <name evidence="1" type="ORF">PITG_05443</name>
</gene>
<evidence type="ECO:0008006" key="3">
    <source>
        <dbReference type="Google" id="ProtNLM"/>
    </source>
</evidence>
<dbReference type="STRING" id="403677.D0N2U0"/>
<evidence type="ECO:0000313" key="1">
    <source>
        <dbReference type="EMBL" id="EEY69232.1"/>
    </source>
</evidence>
<dbReference type="OrthoDB" id="122343at2759"/>
<sequence>MDLACHIGQETIIGVVKSESAMQCMLPVGIPGNYTLEITCAGVSELLGAFQIQYASPPRIESSKPNIVPAGGTFDVDLFGTNFAQEDIIYCAFGSPTMRVQASFISPYRLRCSTRRNWMAGQVELFVALEAFEGRTEILYQSPFTLVDSISETATLEPDFGSTLGGYSLDIEVNASWRSYENRGCGES</sequence>
<dbReference type="KEGG" id="pif:PITG_05443"/>
<protein>
    <recommendedName>
        <fullName evidence="3">IPT/TIG domain-containing protein</fullName>
    </recommendedName>
</protein>
<organism evidence="1 2">
    <name type="scientific">Phytophthora infestans (strain T30-4)</name>
    <name type="common">Potato late blight agent</name>
    <dbReference type="NCBI Taxonomy" id="403677"/>
    <lineage>
        <taxon>Eukaryota</taxon>
        <taxon>Sar</taxon>
        <taxon>Stramenopiles</taxon>
        <taxon>Oomycota</taxon>
        <taxon>Peronosporomycetes</taxon>
        <taxon>Peronosporales</taxon>
        <taxon>Peronosporaceae</taxon>
        <taxon>Phytophthora</taxon>
    </lineage>
</organism>
<dbReference type="RefSeq" id="XP_002999086.1">
    <property type="nucleotide sequence ID" value="XM_002999040.1"/>
</dbReference>
<dbReference type="OMA" id="SENTMAC"/>
<accession>D0N2U0</accession>
<dbReference type="Gene3D" id="2.60.40.10">
    <property type="entry name" value="Immunoglobulins"/>
    <property type="match status" value="1"/>
</dbReference>
<dbReference type="VEuPathDB" id="FungiDB:PITG_05443"/>
<dbReference type="InParanoid" id="D0N2U0"/>
<dbReference type="GeneID" id="9463452"/>
<dbReference type="EMBL" id="DS028124">
    <property type="protein sequence ID" value="EEY69232.1"/>
    <property type="molecule type" value="Genomic_DNA"/>
</dbReference>
<dbReference type="InterPro" id="IPR014756">
    <property type="entry name" value="Ig_E-set"/>
</dbReference>
<reference evidence="2" key="1">
    <citation type="journal article" date="2009" name="Nature">
        <title>Genome sequence and analysis of the Irish potato famine pathogen Phytophthora infestans.</title>
        <authorList>
            <consortium name="The Broad Institute Genome Sequencing Platform"/>
            <person name="Haas B.J."/>
            <person name="Kamoun S."/>
            <person name="Zody M.C."/>
            <person name="Jiang R.H."/>
            <person name="Handsaker R.E."/>
            <person name="Cano L.M."/>
            <person name="Grabherr M."/>
            <person name="Kodira C.D."/>
            <person name="Raffaele S."/>
            <person name="Torto-Alalibo T."/>
            <person name="Bozkurt T.O."/>
            <person name="Ah-Fong A.M."/>
            <person name="Alvarado L."/>
            <person name="Anderson V.L."/>
            <person name="Armstrong M.R."/>
            <person name="Avrova A."/>
            <person name="Baxter L."/>
            <person name="Beynon J."/>
            <person name="Boevink P.C."/>
            <person name="Bollmann S.R."/>
            <person name="Bos J.I."/>
            <person name="Bulone V."/>
            <person name="Cai G."/>
            <person name="Cakir C."/>
            <person name="Carrington J.C."/>
            <person name="Chawner M."/>
            <person name="Conti L."/>
            <person name="Costanzo S."/>
            <person name="Ewan R."/>
            <person name="Fahlgren N."/>
            <person name="Fischbach M.A."/>
            <person name="Fugelstad J."/>
            <person name="Gilroy E.M."/>
            <person name="Gnerre S."/>
            <person name="Green P.J."/>
            <person name="Grenville-Briggs L.J."/>
            <person name="Griffith J."/>
            <person name="Grunwald N.J."/>
            <person name="Horn K."/>
            <person name="Horner N.R."/>
            <person name="Hu C.H."/>
            <person name="Huitema E."/>
            <person name="Jeong D.H."/>
            <person name="Jones A.M."/>
            <person name="Jones J.D."/>
            <person name="Jones R.W."/>
            <person name="Karlsson E.K."/>
            <person name="Kunjeti S.G."/>
            <person name="Lamour K."/>
            <person name="Liu Z."/>
            <person name="Ma L."/>
            <person name="Maclean D."/>
            <person name="Chibucos M.C."/>
            <person name="McDonald H."/>
            <person name="McWalters J."/>
            <person name="Meijer H.J."/>
            <person name="Morgan W."/>
            <person name="Morris P.F."/>
            <person name="Munro C.A."/>
            <person name="O'Neill K."/>
            <person name="Ospina-Giraldo M."/>
            <person name="Pinzon A."/>
            <person name="Pritchard L."/>
            <person name="Ramsahoye B."/>
            <person name="Ren Q."/>
            <person name="Restrepo S."/>
            <person name="Roy S."/>
            <person name="Sadanandom A."/>
            <person name="Savidor A."/>
            <person name="Schornack S."/>
            <person name="Schwartz D.C."/>
            <person name="Schumann U.D."/>
            <person name="Schwessinger B."/>
            <person name="Seyer L."/>
            <person name="Sharpe T."/>
            <person name="Silvar C."/>
            <person name="Song J."/>
            <person name="Studholme D.J."/>
            <person name="Sykes S."/>
            <person name="Thines M."/>
            <person name="van de Vondervoort P.J."/>
            <person name="Phuntumart V."/>
            <person name="Wawra S."/>
            <person name="Weide R."/>
            <person name="Win J."/>
            <person name="Young C."/>
            <person name="Zhou S."/>
            <person name="Fry W."/>
            <person name="Meyers B.C."/>
            <person name="van West P."/>
            <person name="Ristaino J."/>
            <person name="Govers F."/>
            <person name="Birch P.R."/>
            <person name="Whisson S.C."/>
            <person name="Judelson H.S."/>
            <person name="Nusbaum C."/>
        </authorList>
    </citation>
    <scope>NUCLEOTIDE SEQUENCE [LARGE SCALE GENOMIC DNA]</scope>
    <source>
        <strain evidence="2">T30-4</strain>
    </source>
</reference>